<protein>
    <submittedName>
        <fullName evidence="2">ATP-dependent DNA helicase</fullName>
    </submittedName>
</protein>
<dbReference type="InterPro" id="IPR027417">
    <property type="entry name" value="P-loop_NTPase"/>
</dbReference>
<dbReference type="STRING" id="75913.A0A0K0FRF0"/>
<dbReference type="WBParaSite" id="SVE_1248000.1">
    <property type="protein sequence ID" value="SVE_1248000.1"/>
    <property type="gene ID" value="SVE_1248000"/>
</dbReference>
<dbReference type="PANTHER" id="PTHR23274:SF51">
    <property type="entry name" value="OS03G0423850 PROTEIN"/>
    <property type="match status" value="1"/>
</dbReference>
<reference evidence="1" key="1">
    <citation type="submission" date="2014-07" db="EMBL/GenBank/DDBJ databases">
        <authorList>
            <person name="Martin A.A"/>
            <person name="De Silva N."/>
        </authorList>
    </citation>
    <scope>NUCLEOTIDE SEQUENCE</scope>
</reference>
<evidence type="ECO:0000313" key="1">
    <source>
        <dbReference type="Proteomes" id="UP000035680"/>
    </source>
</evidence>
<proteinExistence type="predicted"/>
<dbReference type="PANTHER" id="PTHR23274">
    <property type="entry name" value="DNA HELICASE-RELATED"/>
    <property type="match status" value="1"/>
</dbReference>
<evidence type="ECO:0000313" key="2">
    <source>
        <dbReference type="WBParaSite" id="SVE_1248000.1"/>
    </source>
</evidence>
<organism evidence="1 2">
    <name type="scientific">Strongyloides venezuelensis</name>
    <name type="common">Threadworm</name>
    <dbReference type="NCBI Taxonomy" id="75913"/>
    <lineage>
        <taxon>Eukaryota</taxon>
        <taxon>Metazoa</taxon>
        <taxon>Ecdysozoa</taxon>
        <taxon>Nematoda</taxon>
        <taxon>Chromadorea</taxon>
        <taxon>Rhabditida</taxon>
        <taxon>Tylenchina</taxon>
        <taxon>Panagrolaimomorpha</taxon>
        <taxon>Strongyloidoidea</taxon>
        <taxon>Strongyloididae</taxon>
        <taxon>Strongyloides</taxon>
    </lineage>
</organism>
<dbReference type="Proteomes" id="UP000035680">
    <property type="component" value="Unassembled WGS sequence"/>
</dbReference>
<keyword evidence="1" id="KW-1185">Reference proteome</keyword>
<sequence>MSIENLNQLIPSGLPPHMLNLKVNVVIILLLYSSEGEYLFTLIRKQFPVRLAFAMTINKSQEQTLSKVGVDLTTPVFSRIKSSDCLFVKTESNKTKNNVLTEVFNA</sequence>
<dbReference type="SUPFAM" id="SSF52540">
    <property type="entry name" value="P-loop containing nucleoside triphosphate hydrolases"/>
    <property type="match status" value="1"/>
</dbReference>
<reference evidence="2" key="2">
    <citation type="submission" date="2015-08" db="UniProtKB">
        <authorList>
            <consortium name="WormBaseParasite"/>
        </authorList>
    </citation>
    <scope>IDENTIFICATION</scope>
</reference>
<accession>A0A0K0FRF0</accession>
<dbReference type="GO" id="GO:0005657">
    <property type="term" value="C:replication fork"/>
    <property type="evidence" value="ECO:0007669"/>
    <property type="project" value="TreeGrafter"/>
</dbReference>
<dbReference type="GO" id="GO:0006260">
    <property type="term" value="P:DNA replication"/>
    <property type="evidence" value="ECO:0007669"/>
    <property type="project" value="TreeGrafter"/>
</dbReference>
<name>A0A0K0FRF0_STRVS</name>
<dbReference type="AlphaFoldDB" id="A0A0K0FRF0"/>